<proteinExistence type="predicted"/>
<reference evidence="2" key="1">
    <citation type="journal article" date="2002" name="Proc. R. Soc. B">
        <title>Mitochondrial gene rearrangements confirm the parallel evolution of the crab-like form.</title>
        <authorList>
            <person name="Morrison C.L."/>
            <person name="Harvey A.W."/>
            <person name="Lavery S."/>
            <person name="Tieu K."/>
            <person name="Huang Y."/>
            <person name="Cunningham C.W."/>
        </authorList>
    </citation>
    <scope>NUCLEOTIDE SEQUENCE</scope>
</reference>
<keyword evidence="1" id="KW-1133">Transmembrane helix</keyword>
<accession>Q8WGM2</accession>
<feature type="transmembrane region" description="Helical" evidence="1">
    <location>
        <begin position="18"/>
        <end position="37"/>
    </location>
</feature>
<keyword evidence="1" id="KW-0812">Transmembrane</keyword>
<organism evidence="2">
    <name type="scientific">Hepatus epheliticus</name>
    <name type="common">calico box crab</name>
    <dbReference type="NCBI Taxonomy" id="6799"/>
    <lineage>
        <taxon>Eukaryota</taxon>
        <taxon>Metazoa</taxon>
        <taxon>Ecdysozoa</taxon>
        <taxon>Arthropoda</taxon>
        <taxon>Crustacea</taxon>
        <taxon>Multicrustacea</taxon>
        <taxon>Malacostraca</taxon>
        <taxon>Eumalacostraca</taxon>
        <taxon>Eucarida</taxon>
        <taxon>Decapoda</taxon>
        <taxon>Pleocyemata</taxon>
        <taxon>Brachyura</taxon>
        <taxon>Eubrachyura</taxon>
        <taxon>Leucosioidea</taxon>
        <taxon>Calappidae</taxon>
        <taxon>Hepatus</taxon>
    </lineage>
</organism>
<feature type="transmembrane region" description="Helical" evidence="1">
    <location>
        <begin position="58"/>
        <end position="84"/>
    </location>
</feature>
<evidence type="ECO:0000256" key="1">
    <source>
        <dbReference type="SAM" id="Phobius"/>
    </source>
</evidence>
<sequence length="87" mass="10035">TGFLPKWLTIQVLLLNKMFFTLGILLFSTLITLYFYLRITYSLLLLLNPTMTFNMKQINTTFSSSLMSTLSFINLFGLLVPFILTIV</sequence>
<name>Q8WGM2_9EUCA</name>
<geneLocation type="mitochondrion" evidence="2"/>
<dbReference type="EMBL" id="AF436028">
    <property type="protein sequence ID" value="AAL31602.1"/>
    <property type="molecule type" value="Genomic_DNA"/>
</dbReference>
<protein>
    <submittedName>
        <fullName evidence="2">NADH dehydrogenase subunit 2</fullName>
    </submittedName>
</protein>
<dbReference type="AlphaFoldDB" id="Q8WGM2"/>
<feature type="non-terminal residue" evidence="2">
    <location>
        <position position="1"/>
    </location>
</feature>
<keyword evidence="1" id="KW-0472">Membrane</keyword>
<evidence type="ECO:0000313" key="2">
    <source>
        <dbReference type="EMBL" id="AAL31602.1"/>
    </source>
</evidence>
<keyword evidence="2" id="KW-0496">Mitochondrion</keyword>